<evidence type="ECO:0000256" key="1">
    <source>
        <dbReference type="ARBA" id="ARBA00004123"/>
    </source>
</evidence>
<dbReference type="InterPro" id="IPR014908">
    <property type="entry name" value="Nucleoporin_Nup133/Nup155_N"/>
</dbReference>
<evidence type="ECO:0000259" key="6">
    <source>
        <dbReference type="Pfam" id="PF03177"/>
    </source>
</evidence>
<keyword evidence="9" id="KW-1185">Reference proteome</keyword>
<comment type="subcellular location">
    <subcellularLocation>
        <location evidence="1">Nucleus</location>
    </subcellularLocation>
</comment>
<feature type="domain" description="Nucleoporin Nup133/Nup155-like C-terminal" evidence="6">
    <location>
        <begin position="1168"/>
        <end position="1296"/>
    </location>
</feature>
<reference evidence="8" key="1">
    <citation type="submission" date="2021-04" db="EMBL/GenBank/DDBJ databases">
        <authorList>
            <person name="Tunstrom K."/>
        </authorList>
    </citation>
    <scope>NUCLEOTIDE SEQUENCE</scope>
</reference>
<dbReference type="EMBL" id="CAJQZP010000723">
    <property type="protein sequence ID" value="CAG4981235.1"/>
    <property type="molecule type" value="Genomic_DNA"/>
</dbReference>
<dbReference type="GO" id="GO:0036228">
    <property type="term" value="P:protein localization to nuclear inner membrane"/>
    <property type="evidence" value="ECO:0007669"/>
    <property type="project" value="TreeGrafter"/>
</dbReference>
<feature type="region of interest" description="Disordered" evidence="5">
    <location>
        <begin position="560"/>
        <end position="586"/>
    </location>
</feature>
<gene>
    <name evidence="8" type="ORF">PAPOLLO_LOCUS10204</name>
</gene>
<evidence type="ECO:0000313" key="8">
    <source>
        <dbReference type="EMBL" id="CAG4981235.1"/>
    </source>
</evidence>
<dbReference type="GO" id="GO:0044611">
    <property type="term" value="C:nuclear pore inner ring"/>
    <property type="evidence" value="ECO:0007669"/>
    <property type="project" value="TreeGrafter"/>
</dbReference>
<dbReference type="Pfam" id="PF08801">
    <property type="entry name" value="Nucleoporin_N"/>
    <property type="match status" value="1"/>
</dbReference>
<dbReference type="OrthoDB" id="338970at2759"/>
<evidence type="ECO:0000256" key="4">
    <source>
        <dbReference type="ARBA" id="ARBA00023242"/>
    </source>
</evidence>
<dbReference type="InterPro" id="IPR007187">
    <property type="entry name" value="Nucleoporin_Nup133/Nup155_C"/>
</dbReference>
<protein>
    <submittedName>
        <fullName evidence="8">(apollo) hypothetical protein</fullName>
    </submittedName>
</protein>
<evidence type="ECO:0000256" key="5">
    <source>
        <dbReference type="SAM" id="MobiDB-lite"/>
    </source>
</evidence>
<comment type="similarity">
    <text evidence="2">Belongs to the non-repetitive/WGA-negative nucleoporin family.</text>
</comment>
<dbReference type="Pfam" id="PF03177">
    <property type="entry name" value="Nucleoporin_C"/>
    <property type="match status" value="2"/>
</dbReference>
<evidence type="ECO:0000256" key="2">
    <source>
        <dbReference type="ARBA" id="ARBA00007373"/>
    </source>
</evidence>
<evidence type="ECO:0000259" key="7">
    <source>
        <dbReference type="Pfam" id="PF08801"/>
    </source>
</evidence>
<name>A0A8S3WTQ2_PARAO</name>
<evidence type="ECO:0000256" key="3">
    <source>
        <dbReference type="ARBA" id="ARBA00022448"/>
    </source>
</evidence>
<dbReference type="GO" id="GO:0006606">
    <property type="term" value="P:protein import into nucleus"/>
    <property type="evidence" value="ECO:0007669"/>
    <property type="project" value="TreeGrafter"/>
</dbReference>
<accession>A0A8S3WTQ2</accession>
<feature type="domain" description="Nucleoporin Nup133/Nup155-like C-terminal" evidence="6">
    <location>
        <begin position="658"/>
        <end position="1084"/>
    </location>
</feature>
<sequence length="1318" mass="144490">MQLECLELAGCTLDRYIIVDNSRPSFLEITGIAAQRSPTCSGLNAGDYRNLAAILNHQNLSQLKILNKVPLPPEIMEHFAHMQCHCLMGVFPEISRVWLAIDSNIYVWAFEHGCDVAYFDGLGETIVSVGLVKPKPGVFQNFVKYLLVLTTTVEVVVLGVTFSASKNDGTGEFEEIHLVPEPVFVLPTDGVSMMCVKSTAKGRIFMGGKDGCLYEITYQAQLGWFGKHCKKINHSTSALSFLVPSFLNAALYDEDPIVKIEVDNSRHILYTLSEKGCIEVFDLGSDGESISRVVRLTQGKIVSCAVDIVRTLEASNFKPVIAISAVDEAESEHLNLVAVTQTGARLYFSTGSVDINQSGPQRPQYLSLLHVRLPPGFTPNSSVLRPKQVHSAVYENGTLVMVCSAGGGGEAETLWCLSQVLPGGAGFSEAHTVLALDGPAWALTALPPQQATRLSSALLLKREVWAWSRWAVVTAAGAAVLAAGAAPELLRTLLRDCRGPDAQPVKDFFQLHRVEQACACALYLACEEITSGDLSISEWATRAFYLYGSQLTPAPIYQQTSQMPSSSIGSPKFSPRQMSTPMTMRGPQDQIRPGQVNQSYQQAHMNQSVGGAPNQSVMPQSPLHHNVMSPTAFNQSSFLGNVTQHQRDPNYPIQVEYSAKHNAMYIYVGRILSPIWNLKCVSISLTPDKKEFMSSRVTGEDCAYIVKKLQRVVAFMQRPVAPPHSEEHASIHALKLFITMAIEMLSLWQVLCEHQFHVIAASLPPDQQNALQAASFRELLVGGQEVACLLLGSLVAGYLRDNASVDGISQKLRQLCPTLYRQEDATCSKANELLIFAKQQKNPAEREEMLQHALKLCKDVAPNLNLPLICSKLISVGFYSGVVELCVACASKLDPQDKALHYYKSDQPSQDREGHLAYYRRMEIYREVCGALERLYERSAEATSNDMSPLRSNATPAADATLTLSAADANYQGRKLVWECLSRDDELLHVAVYEWLVSKNLGSELISLGVTPPASLRTYLHRAARAASPPAALQLLDLLWKVLERAGEHLAAAEVLEGLATRPGSGATLSQRMAWLSAGVVCVRGAGAAGVAAASCCVGWRKRPRWRACRPQCVPPPPRVVRRRRTTCCAASMTNCSKSRSFTKSMQIATICGSAKAEATARNLPTADERLASVLSKLTTLGREYVNTGHCFPLYFIVRQLEIMSCKMQSEKSMVFKAILNIGVSLEQVLDIYIKLVSVNERVWLGCGEESHVCAVAALLLQAARSELPALAHTPRRRALARCKDLHEAALSALQSRPNTKHLIDKLTVAQAYLDRLD</sequence>
<feature type="compositionally biased region" description="Polar residues" evidence="5">
    <location>
        <begin position="560"/>
        <end position="569"/>
    </location>
</feature>
<dbReference type="GO" id="GO:0017056">
    <property type="term" value="F:structural constituent of nuclear pore"/>
    <property type="evidence" value="ECO:0007669"/>
    <property type="project" value="InterPro"/>
</dbReference>
<evidence type="ECO:0000313" key="9">
    <source>
        <dbReference type="Proteomes" id="UP000691718"/>
    </source>
</evidence>
<organism evidence="8 9">
    <name type="scientific">Parnassius apollo</name>
    <name type="common">Apollo butterfly</name>
    <name type="synonym">Papilio apollo</name>
    <dbReference type="NCBI Taxonomy" id="110799"/>
    <lineage>
        <taxon>Eukaryota</taxon>
        <taxon>Metazoa</taxon>
        <taxon>Ecdysozoa</taxon>
        <taxon>Arthropoda</taxon>
        <taxon>Hexapoda</taxon>
        <taxon>Insecta</taxon>
        <taxon>Pterygota</taxon>
        <taxon>Neoptera</taxon>
        <taxon>Endopterygota</taxon>
        <taxon>Lepidoptera</taxon>
        <taxon>Glossata</taxon>
        <taxon>Ditrysia</taxon>
        <taxon>Papilionoidea</taxon>
        <taxon>Papilionidae</taxon>
        <taxon>Parnassiinae</taxon>
        <taxon>Parnassini</taxon>
        <taxon>Parnassius</taxon>
        <taxon>Parnassius</taxon>
    </lineage>
</organism>
<keyword evidence="4" id="KW-0539">Nucleus</keyword>
<dbReference type="InterPro" id="IPR004870">
    <property type="entry name" value="Nucleoporin_Nup155"/>
</dbReference>
<feature type="domain" description="Nucleoporin Nup133/Nup155-like N-terminal" evidence="7">
    <location>
        <begin position="66"/>
        <end position="441"/>
    </location>
</feature>
<dbReference type="GO" id="GO:0006405">
    <property type="term" value="P:RNA export from nucleus"/>
    <property type="evidence" value="ECO:0007669"/>
    <property type="project" value="TreeGrafter"/>
</dbReference>
<dbReference type="Proteomes" id="UP000691718">
    <property type="component" value="Unassembled WGS sequence"/>
</dbReference>
<comment type="caution">
    <text evidence="8">The sequence shown here is derived from an EMBL/GenBank/DDBJ whole genome shotgun (WGS) entry which is preliminary data.</text>
</comment>
<keyword evidence="3" id="KW-0813">Transport</keyword>
<dbReference type="PANTHER" id="PTHR10350:SF6">
    <property type="entry name" value="NUCLEAR PORE COMPLEX PROTEIN NUP155"/>
    <property type="match status" value="1"/>
</dbReference>
<dbReference type="PANTHER" id="PTHR10350">
    <property type="entry name" value="NUCLEAR PORE COMPLEX PROTEIN NUP155"/>
    <property type="match status" value="1"/>
</dbReference>
<dbReference type="GO" id="GO:0000972">
    <property type="term" value="P:transcription-dependent tethering of RNA polymerase II gene DNA at nuclear periphery"/>
    <property type="evidence" value="ECO:0007669"/>
    <property type="project" value="TreeGrafter"/>
</dbReference>
<proteinExistence type="inferred from homology"/>